<reference evidence="6" key="1">
    <citation type="submission" date="2023-07" db="EMBL/GenBank/DDBJ databases">
        <title>Conexibacter stalactiti sp. nov., isolated from stalactites in a lava cave and emended description of the genus Conexibacter.</title>
        <authorList>
            <person name="Lee S.D."/>
        </authorList>
    </citation>
    <scope>NUCLEOTIDE SEQUENCE [LARGE SCALE GENOMIC DNA]</scope>
    <source>
        <strain evidence="6">KCTC 39840</strain>
    </source>
</reference>
<protein>
    <recommendedName>
        <fullName evidence="2">Tetratricopeptide repeat protein 38</fullName>
    </recommendedName>
</protein>
<proteinExistence type="inferred from homology"/>
<keyword evidence="3" id="KW-0677">Repeat</keyword>
<evidence type="ECO:0000256" key="2">
    <source>
        <dbReference type="ARBA" id="ARBA00019992"/>
    </source>
</evidence>
<comment type="similarity">
    <text evidence="1">Belongs to the TTC38 family.</text>
</comment>
<dbReference type="CDD" id="cd05804">
    <property type="entry name" value="StaR_like"/>
    <property type="match status" value="1"/>
</dbReference>
<keyword evidence="4" id="KW-0802">TPR repeat</keyword>
<evidence type="ECO:0000313" key="6">
    <source>
        <dbReference type="Proteomes" id="UP001284601"/>
    </source>
</evidence>
<dbReference type="SUPFAM" id="SSF48452">
    <property type="entry name" value="TPR-like"/>
    <property type="match status" value="1"/>
</dbReference>
<evidence type="ECO:0000256" key="4">
    <source>
        <dbReference type="ARBA" id="ARBA00022803"/>
    </source>
</evidence>
<dbReference type="InterPro" id="IPR033891">
    <property type="entry name" value="TTC38"/>
</dbReference>
<dbReference type="InterPro" id="IPR011990">
    <property type="entry name" value="TPR-like_helical_dom_sf"/>
</dbReference>
<keyword evidence="6" id="KW-1185">Reference proteome</keyword>
<evidence type="ECO:0000256" key="1">
    <source>
        <dbReference type="ARBA" id="ARBA00005857"/>
    </source>
</evidence>
<dbReference type="Proteomes" id="UP001284601">
    <property type="component" value="Unassembled WGS sequence"/>
</dbReference>
<evidence type="ECO:0000256" key="3">
    <source>
        <dbReference type="ARBA" id="ARBA00022737"/>
    </source>
</evidence>
<dbReference type="PANTHER" id="PTHR16263">
    <property type="entry name" value="TETRATRICOPEPTIDE REPEAT PROTEIN 38"/>
    <property type="match status" value="1"/>
</dbReference>
<organism evidence="5 6">
    <name type="scientific">Conexibacter stalactiti</name>
    <dbReference type="NCBI Taxonomy" id="1940611"/>
    <lineage>
        <taxon>Bacteria</taxon>
        <taxon>Bacillati</taxon>
        <taxon>Actinomycetota</taxon>
        <taxon>Thermoleophilia</taxon>
        <taxon>Solirubrobacterales</taxon>
        <taxon>Conexibacteraceae</taxon>
        <taxon>Conexibacter</taxon>
    </lineage>
</organism>
<dbReference type="RefSeq" id="WP_318596540.1">
    <property type="nucleotide sequence ID" value="NZ_JAWSTH010000014.1"/>
</dbReference>
<dbReference type="EMBL" id="JAWSTH010000014">
    <property type="protein sequence ID" value="MDW5594269.1"/>
    <property type="molecule type" value="Genomic_DNA"/>
</dbReference>
<evidence type="ECO:0000313" key="5">
    <source>
        <dbReference type="EMBL" id="MDW5594269.1"/>
    </source>
</evidence>
<sequence length="451" mass="50247">MAATANDGLGGSAEALGHVERATDALLHFRGDVETEVAAARASDPTCVIGHVLDAYLHLLTTQPDDAAAAAERFPAALAAIPRERLSGRERGHVEAVERLLAGDMLGAGERLLEVTRDHPRDALALAVGHQLDFFTGDAIVLRDRVGGALSAWSEDDPWFGPVLGMYAFGLEEAGHYDRSEEVALRAVELDGRDVWGIHAVAHTYEMQGRVEEGMRYLEARERDWAEGNFFTAHNWWHYCLYALEAGEVDQALEIYDRELHHPGVEPFALRLLDAAALLWRLYLEGDDQTERWRELARAWEQKIEPAFYAFNDMHAVMAYVGAGEIARAERLVADRRRYVETTPAQVTNVTMTLDVGIPVCASFIAFGQGRYDEVVELLHPIRRRINAFGGSHAQRDAVYKTLLEAAIRSGRLALARTLASERLFVRPSSPYNGLKLAQITQREQEVAERR</sequence>
<accession>A0ABU4HNI2</accession>
<dbReference type="PANTHER" id="PTHR16263:SF4">
    <property type="entry name" value="TETRATRICOPEPTIDE REPEAT PROTEIN 38"/>
    <property type="match status" value="1"/>
</dbReference>
<comment type="caution">
    <text evidence="5">The sequence shown here is derived from an EMBL/GenBank/DDBJ whole genome shotgun (WGS) entry which is preliminary data.</text>
</comment>
<gene>
    <name evidence="5" type="ORF">R7226_07975</name>
</gene>
<name>A0ABU4HNI2_9ACTN</name>
<dbReference type="Gene3D" id="1.25.40.10">
    <property type="entry name" value="Tetratricopeptide repeat domain"/>
    <property type="match status" value="1"/>
</dbReference>